<name>A0ABR4DQ64_9PEZI</name>
<evidence type="ECO:0000256" key="1">
    <source>
        <dbReference type="SAM" id="MobiDB-lite"/>
    </source>
</evidence>
<evidence type="ECO:0000313" key="2">
    <source>
        <dbReference type="EMBL" id="KAL2272536.1"/>
    </source>
</evidence>
<feature type="compositionally biased region" description="Polar residues" evidence="1">
    <location>
        <begin position="159"/>
        <end position="177"/>
    </location>
</feature>
<dbReference type="EMBL" id="JBAWTH010000229">
    <property type="protein sequence ID" value="KAL2272536.1"/>
    <property type="molecule type" value="Genomic_DNA"/>
</dbReference>
<evidence type="ECO:0000313" key="3">
    <source>
        <dbReference type="Proteomes" id="UP001600888"/>
    </source>
</evidence>
<sequence>MVVPPSEKLRIKRWKRMKTVFSKVDQLAQLETQVFLVIQHCFSDKMHIYHSDPELDFPSKSWFDIRRKTYPPPVLKTPETMAAMRAAAKAEARASSEGILGASASTASAGEAELDALEDPVVGHVGDANIHVHQAAVDVHNDAASKDAPQPRQPAAITTFPSPHSTGWARTTRSTPSERLVSTFKNSSGPCPSSPDTEQAGTALRPPHGDMFEKRRLVPCSPKAAKPTSSTPPQTARLRGRPKGVQKAMSPAGRVTRKAAPRAPYRHDTRDHTREKT</sequence>
<feature type="compositionally biased region" description="Basic and acidic residues" evidence="1">
    <location>
        <begin position="265"/>
        <end position="277"/>
    </location>
</feature>
<feature type="region of interest" description="Disordered" evidence="1">
    <location>
        <begin position="142"/>
        <end position="277"/>
    </location>
</feature>
<feature type="compositionally biased region" description="Polar residues" evidence="1">
    <location>
        <begin position="183"/>
        <end position="200"/>
    </location>
</feature>
<feature type="compositionally biased region" description="Basic and acidic residues" evidence="1">
    <location>
        <begin position="207"/>
        <end position="216"/>
    </location>
</feature>
<accession>A0ABR4DQ64</accession>
<organism evidence="2 3">
    <name type="scientific">Diaporthe vaccinii</name>
    <dbReference type="NCBI Taxonomy" id="105482"/>
    <lineage>
        <taxon>Eukaryota</taxon>
        <taxon>Fungi</taxon>
        <taxon>Dikarya</taxon>
        <taxon>Ascomycota</taxon>
        <taxon>Pezizomycotina</taxon>
        <taxon>Sordariomycetes</taxon>
        <taxon>Sordariomycetidae</taxon>
        <taxon>Diaporthales</taxon>
        <taxon>Diaporthaceae</taxon>
        <taxon>Diaporthe</taxon>
        <taxon>Diaporthe eres species complex</taxon>
    </lineage>
</organism>
<dbReference type="Proteomes" id="UP001600888">
    <property type="component" value="Unassembled WGS sequence"/>
</dbReference>
<proteinExistence type="predicted"/>
<gene>
    <name evidence="2" type="ORF">FJTKL_06331</name>
</gene>
<reference evidence="2 3" key="1">
    <citation type="submission" date="2024-03" db="EMBL/GenBank/DDBJ databases">
        <title>A high-quality draft genome sequence of Diaporthe vaccinii, a causative agent of upright dieback and viscid rot disease in cranberry plants.</title>
        <authorList>
            <person name="Sarrasin M."/>
            <person name="Lang B.F."/>
            <person name="Burger G."/>
        </authorList>
    </citation>
    <scope>NUCLEOTIDE SEQUENCE [LARGE SCALE GENOMIC DNA]</scope>
    <source>
        <strain evidence="2 3">IS7</strain>
    </source>
</reference>
<keyword evidence="3" id="KW-1185">Reference proteome</keyword>
<comment type="caution">
    <text evidence="2">The sequence shown here is derived from an EMBL/GenBank/DDBJ whole genome shotgun (WGS) entry which is preliminary data.</text>
</comment>
<protein>
    <submittedName>
        <fullName evidence="2">Uncharacterized protein</fullName>
    </submittedName>
</protein>